<sequence>MLSFKKSYTENAAMIDDKTLSRKGLFARCCRKLSSIFLTKQPKPTSKAKKDTSNKQIENNDAGMIIQPIHIKQDDWKLSLLTELNLLHHDEHRDMNIDQQQMCIVNSCQPMERKQDLVKQKLDIAAARRNEIKEIRLREQMDTALFETMRLLRQQEFEKENSNYLSRRPSLPMCQL</sequence>
<reference evidence="1 2" key="1">
    <citation type="submission" date="2019-09" db="EMBL/GenBank/DDBJ databases">
        <authorList>
            <consortium name="DOE Joint Genome Institute"/>
            <person name="Mondo S.J."/>
            <person name="Navarro-Mendoza M.I."/>
            <person name="Perez-Arques C."/>
            <person name="Panchal S."/>
            <person name="Nicolas F.E."/>
            <person name="Ganguly P."/>
            <person name="Pangilinan J."/>
            <person name="Grigoriev I."/>
            <person name="Heitman J."/>
            <person name="Sanya K."/>
            <person name="Garre V."/>
        </authorList>
    </citation>
    <scope>NUCLEOTIDE SEQUENCE [LARGE SCALE GENOMIC DNA]</scope>
    <source>
        <strain evidence="1 2">MU402</strain>
    </source>
</reference>
<accession>A0A8H4BKT1</accession>
<evidence type="ECO:0000313" key="1">
    <source>
        <dbReference type="EMBL" id="KAF1803850.1"/>
    </source>
</evidence>
<evidence type="ECO:0000313" key="2">
    <source>
        <dbReference type="Proteomes" id="UP000469890"/>
    </source>
</evidence>
<dbReference type="EMBL" id="JAAECE010000003">
    <property type="protein sequence ID" value="KAF1803850.1"/>
    <property type="molecule type" value="Genomic_DNA"/>
</dbReference>
<gene>
    <name evidence="1" type="ORF">FB192DRAFT_1370181</name>
</gene>
<protein>
    <submittedName>
        <fullName evidence="1">Uncharacterized protein</fullName>
    </submittedName>
</protein>
<comment type="caution">
    <text evidence="1">The sequence shown here is derived from an EMBL/GenBank/DDBJ whole genome shotgun (WGS) entry which is preliminary data.</text>
</comment>
<dbReference type="AlphaFoldDB" id="A0A8H4BKT1"/>
<proteinExistence type="predicted"/>
<dbReference type="Proteomes" id="UP000469890">
    <property type="component" value="Unassembled WGS sequence"/>
</dbReference>
<organism evidence="1 2">
    <name type="scientific">Mucor circinelloides f. lusitanicus</name>
    <name type="common">Mucor racemosus var. lusitanicus</name>
    <dbReference type="NCBI Taxonomy" id="29924"/>
    <lineage>
        <taxon>Eukaryota</taxon>
        <taxon>Fungi</taxon>
        <taxon>Fungi incertae sedis</taxon>
        <taxon>Mucoromycota</taxon>
        <taxon>Mucoromycotina</taxon>
        <taxon>Mucoromycetes</taxon>
        <taxon>Mucorales</taxon>
        <taxon>Mucorineae</taxon>
        <taxon>Mucoraceae</taxon>
        <taxon>Mucor</taxon>
    </lineage>
</organism>
<name>A0A8H4BKT1_MUCCL</name>